<evidence type="ECO:0000256" key="2">
    <source>
        <dbReference type="ARBA" id="ARBA00022679"/>
    </source>
</evidence>
<dbReference type="GO" id="GO:0008168">
    <property type="term" value="F:methyltransferase activity"/>
    <property type="evidence" value="ECO:0007669"/>
    <property type="project" value="UniProtKB-KW"/>
</dbReference>
<sequence>MPDNTVQAAYTAIHNLYIESFGSPTDLDPEDTAFAGTHLSPGPVLDLGCGPGHFTKFLTDAGIPTTGVDLVPEFIAHARSAYPNITFELGSLRALDAPTESVPGILAWFSLIHMDPTELPAVLAEFHRVLTPGGRLVVGFFESTDLVEPFPHKVTTAYRWPTDHLSATLRAAGFAELDRLHHPASGNVRPHAALAVSKVRTTTV</sequence>
<dbReference type="Pfam" id="PF13649">
    <property type="entry name" value="Methyltransf_25"/>
    <property type="match status" value="1"/>
</dbReference>
<dbReference type="Proteomes" id="UP001621418">
    <property type="component" value="Chromosome"/>
</dbReference>
<dbReference type="CDD" id="cd02440">
    <property type="entry name" value="AdoMet_MTases"/>
    <property type="match status" value="1"/>
</dbReference>
<keyword evidence="2" id="KW-0808">Transferase</keyword>
<dbReference type="RefSeq" id="WP_255284773.1">
    <property type="nucleotide sequence ID" value="NZ_CP108014.1"/>
</dbReference>
<protein>
    <submittedName>
        <fullName evidence="4">Class I SAM-dependent methyltransferase</fullName>
    </submittedName>
</protein>
<dbReference type="GeneID" id="91379095"/>
<gene>
    <name evidence="4" type="ORF">OG308_33530</name>
</gene>
<dbReference type="Gene3D" id="3.40.50.150">
    <property type="entry name" value="Vaccinia Virus protein VP39"/>
    <property type="match status" value="1"/>
</dbReference>
<keyword evidence="1 4" id="KW-0489">Methyltransferase</keyword>
<keyword evidence="5" id="KW-1185">Reference proteome</keyword>
<evidence type="ECO:0000256" key="1">
    <source>
        <dbReference type="ARBA" id="ARBA00022603"/>
    </source>
</evidence>
<evidence type="ECO:0000313" key="5">
    <source>
        <dbReference type="Proteomes" id="UP001621418"/>
    </source>
</evidence>
<dbReference type="PANTHER" id="PTHR43861">
    <property type="entry name" value="TRANS-ACONITATE 2-METHYLTRANSFERASE-RELATED"/>
    <property type="match status" value="1"/>
</dbReference>
<evidence type="ECO:0000259" key="3">
    <source>
        <dbReference type="Pfam" id="PF13649"/>
    </source>
</evidence>
<dbReference type="GO" id="GO:0032259">
    <property type="term" value="P:methylation"/>
    <property type="evidence" value="ECO:0007669"/>
    <property type="project" value="UniProtKB-KW"/>
</dbReference>
<organism evidence="4 5">
    <name type="scientific">Nocardia salmonicida</name>
    <dbReference type="NCBI Taxonomy" id="53431"/>
    <lineage>
        <taxon>Bacteria</taxon>
        <taxon>Bacillati</taxon>
        <taxon>Actinomycetota</taxon>
        <taxon>Actinomycetes</taxon>
        <taxon>Mycobacteriales</taxon>
        <taxon>Nocardiaceae</taxon>
        <taxon>Nocardia</taxon>
    </lineage>
</organism>
<evidence type="ECO:0000313" key="4">
    <source>
        <dbReference type="EMBL" id="WTY36100.1"/>
    </source>
</evidence>
<dbReference type="PANTHER" id="PTHR43861:SF1">
    <property type="entry name" value="TRANS-ACONITATE 2-METHYLTRANSFERASE"/>
    <property type="match status" value="1"/>
</dbReference>
<dbReference type="EMBL" id="CP109527">
    <property type="protein sequence ID" value="WTY36100.1"/>
    <property type="molecule type" value="Genomic_DNA"/>
</dbReference>
<reference evidence="4 5" key="1">
    <citation type="submission" date="2022-10" db="EMBL/GenBank/DDBJ databases">
        <title>The complete genomes of actinobacterial strains from the NBC collection.</title>
        <authorList>
            <person name="Joergensen T.S."/>
            <person name="Alvarez Arevalo M."/>
            <person name="Sterndorff E.B."/>
            <person name="Faurdal D."/>
            <person name="Vuksanovic O."/>
            <person name="Mourched A.-S."/>
            <person name="Charusanti P."/>
            <person name="Shaw S."/>
            <person name="Blin K."/>
            <person name="Weber T."/>
        </authorList>
    </citation>
    <scope>NUCLEOTIDE SEQUENCE [LARGE SCALE GENOMIC DNA]</scope>
    <source>
        <strain evidence="4 5">NBC_01413</strain>
    </source>
</reference>
<dbReference type="InterPro" id="IPR029063">
    <property type="entry name" value="SAM-dependent_MTases_sf"/>
</dbReference>
<name>A0ABZ1N7Y8_9NOCA</name>
<dbReference type="SUPFAM" id="SSF53335">
    <property type="entry name" value="S-adenosyl-L-methionine-dependent methyltransferases"/>
    <property type="match status" value="1"/>
</dbReference>
<proteinExistence type="predicted"/>
<accession>A0ABZ1N7Y8</accession>
<feature type="domain" description="Methyltransferase" evidence="3">
    <location>
        <begin position="44"/>
        <end position="134"/>
    </location>
</feature>
<dbReference type="InterPro" id="IPR041698">
    <property type="entry name" value="Methyltransf_25"/>
</dbReference>